<comment type="caution">
    <text evidence="1">The sequence shown here is derived from an EMBL/GenBank/DDBJ whole genome shotgun (WGS) entry which is preliminary data.</text>
</comment>
<keyword evidence="2" id="KW-1185">Reference proteome</keyword>
<reference evidence="1" key="1">
    <citation type="journal article" date="2020" name="Cell">
        <title>Large-Scale Comparative Analyses of Tick Genomes Elucidate Their Genetic Diversity and Vector Capacities.</title>
        <authorList>
            <consortium name="Tick Genome and Microbiome Consortium (TIGMIC)"/>
            <person name="Jia N."/>
            <person name="Wang J."/>
            <person name="Shi W."/>
            <person name="Du L."/>
            <person name="Sun Y."/>
            <person name="Zhan W."/>
            <person name="Jiang J.F."/>
            <person name="Wang Q."/>
            <person name="Zhang B."/>
            <person name="Ji P."/>
            <person name="Bell-Sakyi L."/>
            <person name="Cui X.M."/>
            <person name="Yuan T.T."/>
            <person name="Jiang B.G."/>
            <person name="Yang W.F."/>
            <person name="Lam T.T."/>
            <person name="Chang Q.C."/>
            <person name="Ding S.J."/>
            <person name="Wang X.J."/>
            <person name="Zhu J.G."/>
            <person name="Ruan X.D."/>
            <person name="Zhao L."/>
            <person name="Wei J.T."/>
            <person name="Ye R.Z."/>
            <person name="Que T.C."/>
            <person name="Du C.H."/>
            <person name="Zhou Y.H."/>
            <person name="Cheng J.X."/>
            <person name="Dai P.F."/>
            <person name="Guo W.B."/>
            <person name="Han X.H."/>
            <person name="Huang E.J."/>
            <person name="Li L.F."/>
            <person name="Wei W."/>
            <person name="Gao Y.C."/>
            <person name="Liu J.Z."/>
            <person name="Shao H.Z."/>
            <person name="Wang X."/>
            <person name="Wang C.C."/>
            <person name="Yang T.C."/>
            <person name="Huo Q.B."/>
            <person name="Li W."/>
            <person name="Chen H.Y."/>
            <person name="Chen S.E."/>
            <person name="Zhou L.G."/>
            <person name="Ni X.B."/>
            <person name="Tian J.H."/>
            <person name="Sheng Y."/>
            <person name="Liu T."/>
            <person name="Pan Y.S."/>
            <person name="Xia L.Y."/>
            <person name="Li J."/>
            <person name="Zhao F."/>
            <person name="Cao W.C."/>
        </authorList>
    </citation>
    <scope>NUCLEOTIDE SEQUENCE</scope>
    <source>
        <strain evidence="1">Rsan-2018</strain>
    </source>
</reference>
<protein>
    <submittedName>
        <fullName evidence="1">Uncharacterized protein</fullName>
    </submittedName>
</protein>
<dbReference type="PANTHER" id="PTHR47526">
    <property type="entry name" value="ATP-DEPENDENT DNA HELICASE"/>
    <property type="match status" value="1"/>
</dbReference>
<accession>A0A9D4PTK2</accession>
<evidence type="ECO:0000313" key="1">
    <source>
        <dbReference type="EMBL" id="KAH7955392.1"/>
    </source>
</evidence>
<gene>
    <name evidence="1" type="ORF">HPB52_000814</name>
</gene>
<dbReference type="VEuPathDB" id="VectorBase:RSAN_028020"/>
<dbReference type="VEuPathDB" id="VectorBase:RSAN_052408"/>
<dbReference type="AlphaFoldDB" id="A0A9D4PTK2"/>
<dbReference type="PANTHER" id="PTHR47526:SF3">
    <property type="entry name" value="PHD-TYPE DOMAIN-CONTAINING PROTEIN"/>
    <property type="match status" value="1"/>
</dbReference>
<organism evidence="1 2">
    <name type="scientific">Rhipicephalus sanguineus</name>
    <name type="common">Brown dog tick</name>
    <name type="synonym">Ixodes sanguineus</name>
    <dbReference type="NCBI Taxonomy" id="34632"/>
    <lineage>
        <taxon>Eukaryota</taxon>
        <taxon>Metazoa</taxon>
        <taxon>Ecdysozoa</taxon>
        <taxon>Arthropoda</taxon>
        <taxon>Chelicerata</taxon>
        <taxon>Arachnida</taxon>
        <taxon>Acari</taxon>
        <taxon>Parasitiformes</taxon>
        <taxon>Ixodida</taxon>
        <taxon>Ixodoidea</taxon>
        <taxon>Ixodidae</taxon>
        <taxon>Rhipicephalinae</taxon>
        <taxon>Rhipicephalus</taxon>
        <taxon>Rhipicephalus</taxon>
    </lineage>
</organism>
<sequence length="455" mass="49426">MFFGVKANLGLEILSGGQVAKLDFVNVYDKALAYLEKWFDFENSPFKMLAKLDLRKSAPTMSVLPVEDFLSCFTLCDPAARRVLAACVCYFKKLEAEAQRRYRAKLSFGGDELPDPFDDDVVRFGFSSGPRNLPPVTAADIYVCLVEGVCFYTREQFKCHKIGDAYNMFLSGEVKQLKSFKAGKRGDDGDGVVLVAATVEASQTLSKQYQACVEASVQYGLNDPSCTDIASKWIEASKGGKTPKSTASATPYAENHKIRGFLNLHGARKPGKWAELYQTLEAEEVRLAAAETHLLGDGRILKELERIRQQKEHIIGILNAMAPRFAGGGSAPSAMAPTYQLAGSIAGHMATSVENAFDSDGPEYQPLVASLPVISGMLASLQISSNHQKAQVPMTRLDLLLSCSQRLKKTPLRQAAQTTPKSPQVLQAPLLQQLSLLNHAGIQGGGQHLGEDAGC</sequence>
<evidence type="ECO:0000313" key="2">
    <source>
        <dbReference type="Proteomes" id="UP000821837"/>
    </source>
</evidence>
<proteinExistence type="predicted"/>
<reference evidence="1" key="2">
    <citation type="submission" date="2021-09" db="EMBL/GenBank/DDBJ databases">
        <authorList>
            <person name="Jia N."/>
            <person name="Wang J."/>
            <person name="Shi W."/>
            <person name="Du L."/>
            <person name="Sun Y."/>
            <person name="Zhan W."/>
            <person name="Jiang J."/>
            <person name="Wang Q."/>
            <person name="Zhang B."/>
            <person name="Ji P."/>
            <person name="Sakyi L.B."/>
            <person name="Cui X."/>
            <person name="Yuan T."/>
            <person name="Jiang B."/>
            <person name="Yang W."/>
            <person name="Lam T.T.-Y."/>
            <person name="Chang Q."/>
            <person name="Ding S."/>
            <person name="Wang X."/>
            <person name="Zhu J."/>
            <person name="Ruan X."/>
            <person name="Zhao L."/>
            <person name="Wei J."/>
            <person name="Que T."/>
            <person name="Du C."/>
            <person name="Cheng J."/>
            <person name="Dai P."/>
            <person name="Han X."/>
            <person name="Huang E."/>
            <person name="Gao Y."/>
            <person name="Liu J."/>
            <person name="Shao H."/>
            <person name="Ye R."/>
            <person name="Li L."/>
            <person name="Wei W."/>
            <person name="Wang X."/>
            <person name="Wang C."/>
            <person name="Huo Q."/>
            <person name="Li W."/>
            <person name="Guo W."/>
            <person name="Chen H."/>
            <person name="Chen S."/>
            <person name="Zhou L."/>
            <person name="Zhou L."/>
            <person name="Ni X."/>
            <person name="Tian J."/>
            <person name="Zhou Y."/>
            <person name="Sheng Y."/>
            <person name="Liu T."/>
            <person name="Pan Y."/>
            <person name="Xia L."/>
            <person name="Li J."/>
            <person name="Zhao F."/>
            <person name="Cao W."/>
        </authorList>
    </citation>
    <scope>NUCLEOTIDE SEQUENCE</scope>
    <source>
        <strain evidence="1">Rsan-2018</strain>
        <tissue evidence="1">Larvae</tissue>
    </source>
</reference>
<name>A0A9D4PTK2_RHISA</name>
<dbReference type="EMBL" id="JABSTV010001250">
    <property type="protein sequence ID" value="KAH7955392.1"/>
    <property type="molecule type" value="Genomic_DNA"/>
</dbReference>
<dbReference type="Proteomes" id="UP000821837">
    <property type="component" value="Unassembled WGS sequence"/>
</dbReference>